<proteinExistence type="predicted"/>
<dbReference type="EMBL" id="BK015753">
    <property type="protein sequence ID" value="DAE23441.1"/>
    <property type="molecule type" value="Genomic_DNA"/>
</dbReference>
<name>A0A8S5QXB4_9CAUD</name>
<accession>A0A8S5QXB4</accession>
<sequence length="247" mass="27451">MDDMMWFLLGLANEGGKVKPITITENGVYNAPEGYVGFEPVTVDVPQSSGFLTLEQLAALPTACSLSYGDYRTDVKVHADNTLGYIESGNTTYAQYNINVRYNYGMLCKVVSKNNVPFYGAYSTFTMFWNQWAYVYDTESGIIHKVNLSEWELVEASATAQPRQYGANEIGLSLTYKYKYTYYDSATDEQTGTDEQTNSTSSTIYAVGNNVVSNGYGYAAPSAVSRYPSIAAELLKAEKVFYETFKT</sequence>
<organism evidence="1">
    <name type="scientific">Siphoviridae sp. ctcuE16</name>
    <dbReference type="NCBI Taxonomy" id="2826397"/>
    <lineage>
        <taxon>Viruses</taxon>
        <taxon>Duplodnaviria</taxon>
        <taxon>Heunggongvirae</taxon>
        <taxon>Uroviricota</taxon>
        <taxon>Caudoviricetes</taxon>
    </lineage>
</organism>
<protein>
    <submittedName>
        <fullName evidence="1">Uncharacterized protein</fullName>
    </submittedName>
</protein>
<evidence type="ECO:0000313" key="1">
    <source>
        <dbReference type="EMBL" id="DAE23441.1"/>
    </source>
</evidence>
<reference evidence="1" key="1">
    <citation type="journal article" date="2021" name="Proc. Natl. Acad. Sci. U.S.A.">
        <title>A Catalog of Tens of Thousands of Viruses from Human Metagenomes Reveals Hidden Associations with Chronic Diseases.</title>
        <authorList>
            <person name="Tisza M.J."/>
            <person name="Buck C.B."/>
        </authorList>
    </citation>
    <scope>NUCLEOTIDE SEQUENCE</scope>
    <source>
        <strain evidence="1">CtcuE16</strain>
    </source>
</reference>